<comment type="caution">
    <text evidence="2">The sequence shown here is derived from an EMBL/GenBank/DDBJ whole genome shotgun (WGS) entry which is preliminary data.</text>
</comment>
<proteinExistence type="predicted"/>
<keyword evidence="3" id="KW-1185">Reference proteome</keyword>
<evidence type="ECO:0000256" key="1">
    <source>
        <dbReference type="SAM" id="Phobius"/>
    </source>
</evidence>
<evidence type="ECO:0000313" key="3">
    <source>
        <dbReference type="Proteomes" id="UP001596406"/>
    </source>
</evidence>
<keyword evidence="1" id="KW-0472">Membrane</keyword>
<accession>A0ABD5UBP8</accession>
<dbReference type="AlphaFoldDB" id="A0ABD5UBP8"/>
<sequence length="63" mass="6109">MSDHETAPTRYDALLAAMPVALAVGGVAGAVLSVPFVVGLAGGSLPASGLLGYALFVDPPEGA</sequence>
<keyword evidence="1" id="KW-0812">Transmembrane</keyword>
<gene>
    <name evidence="2" type="ORF">ACFQHK_14890</name>
</gene>
<name>A0ABD5UBP8_9EURY</name>
<reference evidence="2 3" key="1">
    <citation type="journal article" date="2019" name="Int. J. Syst. Evol. Microbiol.">
        <title>The Global Catalogue of Microorganisms (GCM) 10K type strain sequencing project: providing services to taxonomists for standard genome sequencing and annotation.</title>
        <authorList>
            <consortium name="The Broad Institute Genomics Platform"/>
            <consortium name="The Broad Institute Genome Sequencing Center for Infectious Disease"/>
            <person name="Wu L."/>
            <person name="Ma J."/>
        </authorList>
    </citation>
    <scope>NUCLEOTIDE SEQUENCE [LARGE SCALE GENOMIC DNA]</scope>
    <source>
        <strain evidence="2 3">PSRA2</strain>
    </source>
</reference>
<dbReference type="EMBL" id="JBHSXM010000001">
    <property type="protein sequence ID" value="MFC6837779.1"/>
    <property type="molecule type" value="Genomic_DNA"/>
</dbReference>
<protein>
    <submittedName>
        <fullName evidence="2">Uncharacterized protein</fullName>
    </submittedName>
</protein>
<dbReference type="Pfam" id="PF26047">
    <property type="entry name" value="DUF8015"/>
    <property type="match status" value="1"/>
</dbReference>
<feature type="transmembrane region" description="Helical" evidence="1">
    <location>
        <begin position="20"/>
        <end position="41"/>
    </location>
</feature>
<dbReference type="InterPro" id="IPR058328">
    <property type="entry name" value="DUF8015"/>
</dbReference>
<evidence type="ECO:0000313" key="2">
    <source>
        <dbReference type="EMBL" id="MFC6837779.1"/>
    </source>
</evidence>
<dbReference type="RefSeq" id="WP_304449441.1">
    <property type="nucleotide sequence ID" value="NZ_JARRAH010000001.1"/>
</dbReference>
<dbReference type="Proteomes" id="UP001596406">
    <property type="component" value="Unassembled WGS sequence"/>
</dbReference>
<organism evidence="2 3">
    <name type="scientific">Halomarina ordinaria</name>
    <dbReference type="NCBI Taxonomy" id="3033939"/>
    <lineage>
        <taxon>Archaea</taxon>
        <taxon>Methanobacteriati</taxon>
        <taxon>Methanobacteriota</taxon>
        <taxon>Stenosarchaea group</taxon>
        <taxon>Halobacteria</taxon>
        <taxon>Halobacteriales</taxon>
        <taxon>Natronomonadaceae</taxon>
        <taxon>Halomarina</taxon>
    </lineage>
</organism>
<keyword evidence="1" id="KW-1133">Transmembrane helix</keyword>